<keyword evidence="3" id="KW-0808">Transferase</keyword>
<evidence type="ECO:0000313" key="3">
    <source>
        <dbReference type="EMBL" id="RDB21410.1"/>
    </source>
</evidence>
<comment type="caution">
    <text evidence="3">The sequence shown here is derived from an EMBL/GenBank/DDBJ whole genome shotgun (WGS) entry which is preliminary data.</text>
</comment>
<dbReference type="PANTHER" id="PTHR12358:SF31">
    <property type="entry name" value="ACYLGLYCEROL KINASE, MITOCHONDRIAL"/>
    <property type="match status" value="1"/>
</dbReference>
<dbReference type="InParanoid" id="A0A369JJN0"/>
<feature type="region of interest" description="Disordered" evidence="1">
    <location>
        <begin position="470"/>
        <end position="491"/>
    </location>
</feature>
<dbReference type="GO" id="GO:0001727">
    <property type="term" value="F:lipid kinase activity"/>
    <property type="evidence" value="ECO:0007669"/>
    <property type="project" value="TreeGrafter"/>
</dbReference>
<protein>
    <submittedName>
        <fullName evidence="3">Sphingoid long chain base kinase 4</fullName>
    </submittedName>
</protein>
<proteinExistence type="predicted"/>
<dbReference type="GO" id="GO:0016773">
    <property type="term" value="F:phosphotransferase activity, alcohol group as acceptor"/>
    <property type="evidence" value="ECO:0007669"/>
    <property type="project" value="UniProtKB-ARBA"/>
</dbReference>
<dbReference type="Proteomes" id="UP000076154">
    <property type="component" value="Unassembled WGS sequence"/>
</dbReference>
<reference evidence="3" key="1">
    <citation type="submission" date="2018-04" db="EMBL/GenBank/DDBJ databases">
        <title>Whole genome sequencing of Hypsizygus marmoreus.</title>
        <authorList>
            <person name="Choi I.-G."/>
            <person name="Min B."/>
            <person name="Kim J.-G."/>
            <person name="Kim S."/>
            <person name="Oh Y.-L."/>
            <person name="Kong W.-S."/>
            <person name="Park H."/>
            <person name="Jeong J."/>
            <person name="Song E.-S."/>
        </authorList>
    </citation>
    <scope>NUCLEOTIDE SEQUENCE [LARGE SCALE GENOMIC DNA]</scope>
    <source>
        <strain evidence="3">51987-8</strain>
    </source>
</reference>
<dbReference type="InterPro" id="IPR050187">
    <property type="entry name" value="Lipid_Phosphate_FormReg"/>
</dbReference>
<dbReference type="GO" id="GO:0005737">
    <property type="term" value="C:cytoplasm"/>
    <property type="evidence" value="ECO:0007669"/>
    <property type="project" value="TreeGrafter"/>
</dbReference>
<gene>
    <name evidence="3" type="primary">lcb4</name>
    <name evidence="3" type="ORF">Hypma_011648</name>
</gene>
<dbReference type="InterPro" id="IPR016064">
    <property type="entry name" value="NAD/diacylglycerol_kinase_sf"/>
</dbReference>
<accession>A0A369JJN0</accession>
<organism evidence="3 4">
    <name type="scientific">Hypsizygus marmoreus</name>
    <name type="common">White beech mushroom</name>
    <name type="synonym">Agaricus marmoreus</name>
    <dbReference type="NCBI Taxonomy" id="39966"/>
    <lineage>
        <taxon>Eukaryota</taxon>
        <taxon>Fungi</taxon>
        <taxon>Dikarya</taxon>
        <taxon>Basidiomycota</taxon>
        <taxon>Agaricomycotina</taxon>
        <taxon>Agaricomycetes</taxon>
        <taxon>Agaricomycetidae</taxon>
        <taxon>Agaricales</taxon>
        <taxon>Tricholomatineae</taxon>
        <taxon>Lyophyllaceae</taxon>
        <taxon>Hypsizygus</taxon>
    </lineage>
</organism>
<keyword evidence="4" id="KW-1185">Reference proteome</keyword>
<dbReference type="PANTHER" id="PTHR12358">
    <property type="entry name" value="SPHINGOSINE KINASE"/>
    <property type="match status" value="1"/>
</dbReference>
<dbReference type="Gene3D" id="2.60.200.40">
    <property type="match status" value="1"/>
</dbReference>
<evidence type="ECO:0000259" key="2">
    <source>
        <dbReference type="PROSITE" id="PS50146"/>
    </source>
</evidence>
<dbReference type="OrthoDB" id="3853857at2759"/>
<dbReference type="GO" id="GO:0016020">
    <property type="term" value="C:membrane"/>
    <property type="evidence" value="ECO:0007669"/>
    <property type="project" value="TreeGrafter"/>
</dbReference>
<evidence type="ECO:0000313" key="4">
    <source>
        <dbReference type="Proteomes" id="UP000076154"/>
    </source>
</evidence>
<dbReference type="Pfam" id="PF00781">
    <property type="entry name" value="DAGK_cat"/>
    <property type="match status" value="1"/>
</dbReference>
<dbReference type="FunCoup" id="A0A369JJN0">
    <property type="interactions" value="172"/>
</dbReference>
<dbReference type="SUPFAM" id="SSF111331">
    <property type="entry name" value="NAD kinase/diacylglycerol kinase-like"/>
    <property type="match status" value="1"/>
</dbReference>
<dbReference type="InterPro" id="IPR017438">
    <property type="entry name" value="ATP-NAD_kinase_N"/>
</dbReference>
<sequence length="491" mass="54672">MTQQELIIREVRTGKLVAFRREDDDLKVTRLETKTHVTIILRQVLGVRFDRDSGVLEVAYLRRRKKRTPFALMKLEGKVEGLDSDAAADWAEALMKTVYEDSGVKRGRHLMVLVNPHGGVRKAVAVFMKVVEPIFRAAQCTFDIIHTTHNRHAYDIAKEMDLKYDAVVTVSGDGLIHEVMNGFAHHEDPKKAFAIPIAPIPTGSGNGLALNLLGIEHGFDVTEAALNVIKGKAMKVDVFSLTQDGERTISFMSQAMGLMADLDIGTEHLRWMGDTRFMFGLIRGIIQFKPCPVQLSYKLAEDDKVKMAETLEARRLEHKEGDLEQALPHQDNTGRLPPLHNLPDDTDGWTTFEEPILYIYAGKGPFVGRDLMAFPVSLPDDGLIDVMAMPVSSRKDILLAIGGAAKGENYWHPKVHYVKAHAYRVKPLASKGSLAVDGEVFPFKEFQVEVHQKLAAFLSPYGHYAANFSSPTSSAPVTSKKRGDHHYGVLL</sequence>
<dbReference type="AlphaFoldDB" id="A0A369JJN0"/>
<dbReference type="EMBL" id="LUEZ02000055">
    <property type="protein sequence ID" value="RDB21410.1"/>
    <property type="molecule type" value="Genomic_DNA"/>
</dbReference>
<name>A0A369JJN0_HYPMA</name>
<dbReference type="STRING" id="39966.A0A369JJN0"/>
<dbReference type="Gene3D" id="3.40.50.10330">
    <property type="entry name" value="Probable inorganic polyphosphate/atp-NAD kinase, domain 1"/>
    <property type="match status" value="1"/>
</dbReference>
<feature type="domain" description="DAGKc" evidence="2">
    <location>
        <begin position="105"/>
        <end position="245"/>
    </location>
</feature>
<dbReference type="InterPro" id="IPR001206">
    <property type="entry name" value="Diacylglycerol_kinase_cat_dom"/>
</dbReference>
<evidence type="ECO:0000256" key="1">
    <source>
        <dbReference type="SAM" id="MobiDB-lite"/>
    </source>
</evidence>
<dbReference type="SMART" id="SM00046">
    <property type="entry name" value="DAGKc"/>
    <property type="match status" value="1"/>
</dbReference>
<dbReference type="GO" id="GO:0046512">
    <property type="term" value="P:sphingosine biosynthetic process"/>
    <property type="evidence" value="ECO:0007669"/>
    <property type="project" value="TreeGrafter"/>
</dbReference>
<keyword evidence="3" id="KW-0418">Kinase</keyword>
<dbReference type="PROSITE" id="PS50146">
    <property type="entry name" value="DAGK"/>
    <property type="match status" value="1"/>
</dbReference>